<comment type="caution">
    <text evidence="2">The sequence shown here is derived from an EMBL/GenBank/DDBJ whole genome shotgun (WGS) entry which is preliminary data.</text>
</comment>
<evidence type="ECO:0000256" key="1">
    <source>
        <dbReference type="SAM" id="MobiDB-lite"/>
    </source>
</evidence>
<feature type="non-terminal residue" evidence="2">
    <location>
        <position position="1"/>
    </location>
</feature>
<protein>
    <submittedName>
        <fullName evidence="2">Uncharacterized protein</fullName>
    </submittedName>
</protein>
<accession>A0A426XKJ3</accession>
<dbReference type="AlphaFoldDB" id="A0A426XKJ3"/>
<sequence length="143" mass="15619">SSRSLVQARGRVALPGARSGLLDPPQGPEVGGGSVAPAAGASGPRARHRERGAPLQSPHHRPRRHRHRHARYQQEEAKKRPYPRPAHHWPANRCDGRSPPSRCHLYAVRGSPMENQWVFYLMGCTLLGMGCGGTHPSGLHTSI</sequence>
<feature type="compositionally biased region" description="Basic residues" evidence="1">
    <location>
        <begin position="58"/>
        <end position="71"/>
    </location>
</feature>
<evidence type="ECO:0000313" key="2">
    <source>
        <dbReference type="EMBL" id="RRT39983.1"/>
    </source>
</evidence>
<gene>
    <name evidence="2" type="ORF">B296_00045974</name>
</gene>
<organism evidence="2 3">
    <name type="scientific">Ensete ventricosum</name>
    <name type="common">Abyssinian banana</name>
    <name type="synonym">Musa ensete</name>
    <dbReference type="NCBI Taxonomy" id="4639"/>
    <lineage>
        <taxon>Eukaryota</taxon>
        <taxon>Viridiplantae</taxon>
        <taxon>Streptophyta</taxon>
        <taxon>Embryophyta</taxon>
        <taxon>Tracheophyta</taxon>
        <taxon>Spermatophyta</taxon>
        <taxon>Magnoliopsida</taxon>
        <taxon>Liliopsida</taxon>
        <taxon>Zingiberales</taxon>
        <taxon>Musaceae</taxon>
        <taxon>Ensete</taxon>
    </lineage>
</organism>
<feature type="region of interest" description="Disordered" evidence="1">
    <location>
        <begin position="1"/>
        <end position="97"/>
    </location>
</feature>
<dbReference type="EMBL" id="AMZH03019722">
    <property type="protein sequence ID" value="RRT39983.1"/>
    <property type="molecule type" value="Genomic_DNA"/>
</dbReference>
<dbReference type="Proteomes" id="UP000287651">
    <property type="component" value="Unassembled WGS sequence"/>
</dbReference>
<reference evidence="2 3" key="1">
    <citation type="journal article" date="2014" name="Agronomy (Basel)">
        <title>A Draft Genome Sequence for Ensete ventricosum, the Drought-Tolerant Tree Against Hunger.</title>
        <authorList>
            <person name="Harrison J."/>
            <person name="Moore K.A."/>
            <person name="Paszkiewicz K."/>
            <person name="Jones T."/>
            <person name="Grant M."/>
            <person name="Ambacheew D."/>
            <person name="Muzemil S."/>
            <person name="Studholme D.J."/>
        </authorList>
    </citation>
    <scope>NUCLEOTIDE SEQUENCE [LARGE SCALE GENOMIC DNA]</scope>
</reference>
<name>A0A426XKJ3_ENSVE</name>
<proteinExistence type="predicted"/>
<evidence type="ECO:0000313" key="3">
    <source>
        <dbReference type="Proteomes" id="UP000287651"/>
    </source>
</evidence>
<feature type="compositionally biased region" description="Low complexity" evidence="1">
    <location>
        <begin position="35"/>
        <end position="44"/>
    </location>
</feature>